<evidence type="ECO:0000313" key="1">
    <source>
        <dbReference type="EMBL" id="AHH04017.1"/>
    </source>
</evidence>
<protein>
    <submittedName>
        <fullName evidence="1">Uncharacterized protein</fullName>
    </submittedName>
</protein>
<proteinExistence type="predicted"/>
<sequence length="133" mass="15578">MQEGINRSCMMIGLNLAITDNITRYSRPMFLFKKSLIRNKSNASYERKVDKETSIKFDGVFLFKGEDNIELFGSNIFTKEIYAKVYTLDKIDFDLGDQVQVDDDLMEIVSISKYCNVYLQERIIYTVLMLRKL</sequence>
<keyword evidence="1" id="KW-0614">Plasmid</keyword>
<accession>W5SAN3</accession>
<dbReference type="Pfam" id="PF07405">
    <property type="entry name" value="DUF1506"/>
    <property type="match status" value="1"/>
</dbReference>
<dbReference type="InterPro" id="IPR010875">
    <property type="entry name" value="DUF1506"/>
</dbReference>
<organism evidence="1">
    <name type="scientific">Borrelia nietonii YOR</name>
    <dbReference type="NCBI Taxonomy" id="1293576"/>
    <lineage>
        <taxon>Bacteria</taxon>
        <taxon>Pseudomonadati</taxon>
        <taxon>Spirochaetota</taxon>
        <taxon>Spirochaetia</taxon>
        <taxon>Spirochaetales</taxon>
        <taxon>Borreliaceae</taxon>
        <taxon>Borrelia</taxon>
        <taxon>Borrelia nietonii</taxon>
    </lineage>
</organism>
<name>W5SAN3_9SPIR</name>
<dbReference type="HOGENOM" id="CLU_163181_0_0_12"/>
<geneLocation type="plasmid" evidence="1">
    <name>unnamed</name>
</geneLocation>
<dbReference type="AlphaFoldDB" id="W5SAN3"/>
<dbReference type="EMBL" id="CP004154">
    <property type="protein sequence ID" value="AHH04017.1"/>
    <property type="molecule type" value="Genomic_DNA"/>
</dbReference>
<gene>
    <name evidence="1" type="ORF">BHY_1066</name>
</gene>
<reference evidence="1" key="1">
    <citation type="submission" date="2013-02" db="EMBL/GenBank/DDBJ databases">
        <title>Comparative genomics of Borrelia species.</title>
        <authorList>
            <person name="Schwan T.G."/>
            <person name="Raffel S.J."/>
            <person name="Porcella S.F."/>
        </authorList>
    </citation>
    <scope>NUCLEOTIDE SEQUENCE</scope>
    <source>
        <strain evidence="1">YOR</strain>
        <plasmid evidence="1">unnamed</plasmid>
    </source>
</reference>